<dbReference type="OrthoDB" id="10520231at2759"/>
<gene>
    <name evidence="1" type="ORF">N7449_006711</name>
</gene>
<sequence>MPKNFAMKWVYACETTRLTNQQWLLFEYPGESGHAALSSQFARRARSNPLYCGAGSIMVAAFVTTPSTASHILAPPCSRVLEAVTTEPQEVSASDRSNTTREYFDKNLFVSLPNFHLE</sequence>
<proteinExistence type="predicted"/>
<reference evidence="1" key="1">
    <citation type="submission" date="2022-11" db="EMBL/GenBank/DDBJ databases">
        <authorList>
            <person name="Petersen C."/>
        </authorList>
    </citation>
    <scope>NUCLEOTIDE SEQUENCE</scope>
    <source>
        <strain evidence="1">IBT 20477</strain>
    </source>
</reference>
<dbReference type="EMBL" id="JAPQKQ010000005">
    <property type="protein sequence ID" value="KAJ5196232.1"/>
    <property type="molecule type" value="Genomic_DNA"/>
</dbReference>
<evidence type="ECO:0000313" key="1">
    <source>
        <dbReference type="EMBL" id="KAJ5196232.1"/>
    </source>
</evidence>
<keyword evidence="2" id="KW-1185">Reference proteome</keyword>
<name>A0A9W9JH32_9EURO</name>
<dbReference type="Proteomes" id="UP001150942">
    <property type="component" value="Unassembled WGS sequence"/>
</dbReference>
<reference evidence="1" key="2">
    <citation type="journal article" date="2023" name="IMA Fungus">
        <title>Comparative genomic study of the Penicillium genus elucidates a diverse pangenome and 15 lateral gene transfer events.</title>
        <authorList>
            <person name="Petersen C."/>
            <person name="Sorensen T."/>
            <person name="Nielsen M.R."/>
            <person name="Sondergaard T.E."/>
            <person name="Sorensen J.L."/>
            <person name="Fitzpatrick D.A."/>
            <person name="Frisvad J.C."/>
            <person name="Nielsen K.L."/>
        </authorList>
    </citation>
    <scope>NUCLEOTIDE SEQUENCE</scope>
    <source>
        <strain evidence="1">IBT 20477</strain>
    </source>
</reference>
<dbReference type="AlphaFoldDB" id="A0A9W9JH32"/>
<protein>
    <submittedName>
        <fullName evidence="1">Uncharacterized protein</fullName>
    </submittedName>
</protein>
<organism evidence="1 2">
    <name type="scientific">Penicillium cf. viridicatum</name>
    <dbReference type="NCBI Taxonomy" id="2972119"/>
    <lineage>
        <taxon>Eukaryota</taxon>
        <taxon>Fungi</taxon>
        <taxon>Dikarya</taxon>
        <taxon>Ascomycota</taxon>
        <taxon>Pezizomycotina</taxon>
        <taxon>Eurotiomycetes</taxon>
        <taxon>Eurotiomycetidae</taxon>
        <taxon>Eurotiales</taxon>
        <taxon>Aspergillaceae</taxon>
        <taxon>Penicillium</taxon>
    </lineage>
</organism>
<accession>A0A9W9JH32</accession>
<comment type="caution">
    <text evidence="1">The sequence shown here is derived from an EMBL/GenBank/DDBJ whole genome shotgun (WGS) entry which is preliminary data.</text>
</comment>
<evidence type="ECO:0000313" key="2">
    <source>
        <dbReference type="Proteomes" id="UP001150942"/>
    </source>
</evidence>